<keyword evidence="10" id="KW-1185">Reference proteome</keyword>
<gene>
    <name evidence="9" type="ORF">SAMN05444001_11945</name>
</gene>
<dbReference type="InterPro" id="IPR011990">
    <property type="entry name" value="TPR-like_helical_dom_sf"/>
</dbReference>
<organism evidence="9 10">
    <name type="scientific">Parabacteroides chinchillae</name>
    <dbReference type="NCBI Taxonomy" id="871327"/>
    <lineage>
        <taxon>Bacteria</taxon>
        <taxon>Pseudomonadati</taxon>
        <taxon>Bacteroidota</taxon>
        <taxon>Bacteroidia</taxon>
        <taxon>Bacteroidales</taxon>
        <taxon>Tannerellaceae</taxon>
        <taxon>Parabacteroides</taxon>
    </lineage>
</organism>
<dbReference type="Pfam" id="PF07980">
    <property type="entry name" value="SusD_RagB"/>
    <property type="match status" value="1"/>
</dbReference>
<evidence type="ECO:0000313" key="9">
    <source>
        <dbReference type="EMBL" id="SEG19470.1"/>
    </source>
</evidence>
<evidence type="ECO:0000313" key="10">
    <source>
        <dbReference type="Proteomes" id="UP000236725"/>
    </source>
</evidence>
<proteinExistence type="inferred from homology"/>
<dbReference type="PROSITE" id="PS51257">
    <property type="entry name" value="PROKAR_LIPOPROTEIN"/>
    <property type="match status" value="1"/>
</dbReference>
<evidence type="ECO:0000256" key="1">
    <source>
        <dbReference type="ARBA" id="ARBA00004442"/>
    </source>
</evidence>
<evidence type="ECO:0000259" key="7">
    <source>
        <dbReference type="Pfam" id="PF07980"/>
    </source>
</evidence>
<dbReference type="SUPFAM" id="SSF48452">
    <property type="entry name" value="TPR-like"/>
    <property type="match status" value="1"/>
</dbReference>
<evidence type="ECO:0000256" key="2">
    <source>
        <dbReference type="ARBA" id="ARBA00006275"/>
    </source>
</evidence>
<comment type="similarity">
    <text evidence="2">Belongs to the SusD family.</text>
</comment>
<feature type="chain" id="PRO_5034756455" evidence="6">
    <location>
        <begin position="22"/>
        <end position="565"/>
    </location>
</feature>
<dbReference type="GO" id="GO:0009279">
    <property type="term" value="C:cell outer membrane"/>
    <property type="evidence" value="ECO:0007669"/>
    <property type="project" value="UniProtKB-SubCell"/>
</dbReference>
<feature type="signal peptide" evidence="6">
    <location>
        <begin position="1"/>
        <end position="21"/>
    </location>
</feature>
<comment type="caution">
    <text evidence="9">The sequence shown here is derived from an EMBL/GenBank/DDBJ whole genome shotgun (WGS) entry which is preliminary data.</text>
</comment>
<feature type="domain" description="RagB/SusD" evidence="7">
    <location>
        <begin position="260"/>
        <end position="565"/>
    </location>
</feature>
<dbReference type="AlphaFoldDB" id="A0A8G2FBZ2"/>
<evidence type="ECO:0000256" key="6">
    <source>
        <dbReference type="SAM" id="SignalP"/>
    </source>
</evidence>
<name>A0A8G2FBZ2_9BACT</name>
<dbReference type="RefSeq" id="WP_160034741.1">
    <property type="nucleotide sequence ID" value="NZ_FNVS01000019.1"/>
</dbReference>
<dbReference type="InterPro" id="IPR012944">
    <property type="entry name" value="SusD_RagB_dom"/>
</dbReference>
<dbReference type="Proteomes" id="UP000236725">
    <property type="component" value="Unassembled WGS sequence"/>
</dbReference>
<reference evidence="9 10" key="1">
    <citation type="submission" date="2016-10" db="EMBL/GenBank/DDBJ databases">
        <authorList>
            <person name="Varghese N."/>
            <person name="Submissions S."/>
        </authorList>
    </citation>
    <scope>NUCLEOTIDE SEQUENCE [LARGE SCALE GENOMIC DNA]</scope>
    <source>
        <strain evidence="9 10">DSM 29073</strain>
    </source>
</reference>
<evidence type="ECO:0000259" key="8">
    <source>
        <dbReference type="Pfam" id="PF14322"/>
    </source>
</evidence>
<keyword evidence="3 6" id="KW-0732">Signal</keyword>
<sequence length="565" mass="64275">MKKINIYIFSLLLILSTLSCVDFLDKEPLDAPSDESFLRNENEMQMALTGCYNILWTQWNNMPFMFAYDCASDIGYERDANDLLKMGQGAGTPSNKIAALYWTEFYEGIARCNFLINNMNRGKENVSPAVYDKIEAEAKFLRAYYYSNLIELFGDVPLILDVVSLETSQVANTPKSTTVDFLLQELTEAADILPEEHKPLSGKASKGAALALKARIALYNERWQEAISAASGVMAMEGDLYGLEDDYSLLFRKDGQSSKEIIFSIQYMNPDKVHTMYRLIGSRTAGGFTNKKPAYQMADSYECIDGLPIDKSPLYDPQKPWENRDPRLYYTIAVPGSEFLGYQFETHADSILIWNYLTETPTRIANKDANNSSNPYSTYTGICWRKYANVEDRLTSNLCETNAIVIRYAEVLLIYAEAKIKAGEIDQSVLDAINKVRGRESVKMPGITTTDPVELFYAVCRERKYELASEGFRLFDIRRWGIAEDVMNQPLLGRMSKGYPEQPPRIDSYGNAYYDDSIIAKPGESSEYKMRLVDNRTFNPNRDYLWPIPLTEMETNTAIKQNNGY</sequence>
<dbReference type="EMBL" id="FNVS01000019">
    <property type="protein sequence ID" value="SEG19470.1"/>
    <property type="molecule type" value="Genomic_DNA"/>
</dbReference>
<keyword evidence="4" id="KW-0472">Membrane</keyword>
<evidence type="ECO:0000256" key="4">
    <source>
        <dbReference type="ARBA" id="ARBA00023136"/>
    </source>
</evidence>
<dbReference type="InterPro" id="IPR033985">
    <property type="entry name" value="SusD-like_N"/>
</dbReference>
<keyword evidence="5" id="KW-0998">Cell outer membrane</keyword>
<feature type="domain" description="SusD-like N-terminal" evidence="8">
    <location>
        <begin position="22"/>
        <end position="218"/>
    </location>
</feature>
<evidence type="ECO:0000256" key="3">
    <source>
        <dbReference type="ARBA" id="ARBA00022729"/>
    </source>
</evidence>
<evidence type="ECO:0000256" key="5">
    <source>
        <dbReference type="ARBA" id="ARBA00023237"/>
    </source>
</evidence>
<protein>
    <submittedName>
        <fullName evidence="9">Starch-binding associating with outer membrane</fullName>
    </submittedName>
</protein>
<accession>A0A8G2FBZ2</accession>
<dbReference type="Gene3D" id="1.25.40.390">
    <property type="match status" value="1"/>
</dbReference>
<dbReference type="Pfam" id="PF14322">
    <property type="entry name" value="SusD-like_3"/>
    <property type="match status" value="1"/>
</dbReference>
<comment type="subcellular location">
    <subcellularLocation>
        <location evidence="1">Cell outer membrane</location>
    </subcellularLocation>
</comment>